<gene>
    <name evidence="3" type="ORF">DYE49_10890</name>
    <name evidence="2" type="ORF">HNP77_001550</name>
</gene>
<dbReference type="Proteomes" id="UP000578697">
    <property type="component" value="Unassembled WGS sequence"/>
</dbReference>
<evidence type="ECO:0000313" key="3">
    <source>
        <dbReference type="EMBL" id="QOS40923.1"/>
    </source>
</evidence>
<dbReference type="AlphaFoldDB" id="A0A840SIF0"/>
<dbReference type="EMBL" id="JACHFR010000002">
    <property type="protein sequence ID" value="MBB5219181.1"/>
    <property type="molecule type" value="Genomic_DNA"/>
</dbReference>
<dbReference type="RefSeq" id="WP_184652601.1">
    <property type="nucleotide sequence ID" value="NZ_JACHFR010000002.1"/>
</dbReference>
<dbReference type="Proteomes" id="UP000593591">
    <property type="component" value="Chromosome"/>
</dbReference>
<dbReference type="KEGG" id="trc:DYE49_10890"/>
<feature type="transmembrane region" description="Helical" evidence="1">
    <location>
        <begin position="53"/>
        <end position="69"/>
    </location>
</feature>
<keyword evidence="1" id="KW-0472">Membrane</keyword>
<keyword evidence="1" id="KW-0812">Transmembrane</keyword>
<evidence type="ECO:0000313" key="2">
    <source>
        <dbReference type="EMBL" id="MBB5219181.1"/>
    </source>
</evidence>
<reference evidence="3 5" key="1">
    <citation type="submission" date="2018-08" db="EMBL/GenBank/DDBJ databases">
        <title>The first complete genome of Treponema rectale (CHPAT), a commensal spirochete of the bovine rectum.</title>
        <authorList>
            <person name="Staton G.J."/>
            <person name="Clegg S.R."/>
            <person name="Carter S.D."/>
            <person name="Radford A.D."/>
            <person name="Darby A."/>
            <person name="Hall N."/>
            <person name="Birtles R.J."/>
            <person name="Evans N.J."/>
        </authorList>
    </citation>
    <scope>NUCLEOTIDE SEQUENCE [LARGE SCALE GENOMIC DNA]</scope>
    <source>
        <strain evidence="3 5">CHPA</strain>
    </source>
</reference>
<feature type="transmembrane region" description="Helical" evidence="1">
    <location>
        <begin position="6"/>
        <end position="23"/>
    </location>
</feature>
<evidence type="ECO:0008006" key="6">
    <source>
        <dbReference type="Google" id="ProtNLM"/>
    </source>
</evidence>
<dbReference type="EMBL" id="CP031517">
    <property type="protein sequence ID" value="QOS40923.1"/>
    <property type="molecule type" value="Genomic_DNA"/>
</dbReference>
<proteinExistence type="predicted"/>
<accession>A0A840SIF0</accession>
<keyword evidence="4" id="KW-1185">Reference proteome</keyword>
<dbReference type="InterPro" id="IPR019629">
    <property type="entry name" value="Uncharacterised_HI1736/YgjV"/>
</dbReference>
<name>A0A840SIF0_9SPIR</name>
<sequence>MDPKVILEIVGYIGSVLVVVSMLMTSVVKLRLINMIGSVISIVYAAIVHAYPLAIMNFCLVVINVYNLYRLLHTKKEYSVVQVSEDDAFVKFFIDEYKADINNYFADFTSLSGCNSVHLVCCGTTPVGIIAGSETSGTDLNVKLDYTVPMYRDCSVGKFLYSYLASKGIRHLQATADCDSHKLYLSRMGFTYQDETFTKEL</sequence>
<evidence type="ECO:0000256" key="1">
    <source>
        <dbReference type="SAM" id="Phobius"/>
    </source>
</evidence>
<organism evidence="2 4">
    <name type="scientific">Treponema rectale</name>
    <dbReference type="NCBI Taxonomy" id="744512"/>
    <lineage>
        <taxon>Bacteria</taxon>
        <taxon>Pseudomonadati</taxon>
        <taxon>Spirochaetota</taxon>
        <taxon>Spirochaetia</taxon>
        <taxon>Spirochaetales</taxon>
        <taxon>Treponemataceae</taxon>
        <taxon>Treponema</taxon>
    </lineage>
</organism>
<protein>
    <recommendedName>
        <fullName evidence="6">Inner membrane protein</fullName>
    </recommendedName>
</protein>
<reference evidence="2 4" key="2">
    <citation type="submission" date="2020-08" db="EMBL/GenBank/DDBJ databases">
        <title>Genomic Encyclopedia of Type Strains, Phase IV (KMG-IV): sequencing the most valuable type-strain genomes for metagenomic binning, comparative biology and taxonomic classification.</title>
        <authorList>
            <person name="Goeker M."/>
        </authorList>
    </citation>
    <scope>NUCLEOTIDE SEQUENCE [LARGE SCALE GENOMIC DNA]</scope>
    <source>
        <strain evidence="2 4">DSM 103679</strain>
    </source>
</reference>
<keyword evidence="1" id="KW-1133">Transmembrane helix</keyword>
<evidence type="ECO:0000313" key="4">
    <source>
        <dbReference type="Proteomes" id="UP000578697"/>
    </source>
</evidence>
<dbReference type="Pfam" id="PF10688">
    <property type="entry name" value="Imp-YgjV"/>
    <property type="match status" value="1"/>
</dbReference>
<evidence type="ECO:0000313" key="5">
    <source>
        <dbReference type="Proteomes" id="UP000593591"/>
    </source>
</evidence>